<name>A0AAD7SUG4_9TELE</name>
<protein>
    <submittedName>
        <fullName evidence="1">Uncharacterized protein</fullName>
    </submittedName>
</protein>
<organism evidence="1 2">
    <name type="scientific">Aldrovandia affinis</name>
    <dbReference type="NCBI Taxonomy" id="143900"/>
    <lineage>
        <taxon>Eukaryota</taxon>
        <taxon>Metazoa</taxon>
        <taxon>Chordata</taxon>
        <taxon>Craniata</taxon>
        <taxon>Vertebrata</taxon>
        <taxon>Euteleostomi</taxon>
        <taxon>Actinopterygii</taxon>
        <taxon>Neopterygii</taxon>
        <taxon>Teleostei</taxon>
        <taxon>Notacanthiformes</taxon>
        <taxon>Halosauridae</taxon>
        <taxon>Aldrovandia</taxon>
    </lineage>
</organism>
<sequence length="272" mass="30973">MLSAWKSQLKEKSVDSTRLQEHSMYLKGPLQLCGASELYFDELRALWYHKRAIQELEGRLSLILNKQDSEASLEDWRSSSSISSLEGLSYLNTSGPPSKLEPAQCETTRTDKTPMSDVEMVDPCSVSVKRWLLEEVDLTSCSGFHRKLEPLPSVDEDTVLSPGDEPFIIVSKVICSENHAVYFGKSKNTIIVKVDFQCAPWDFYIANQLRERLTFDSHWRCDDQTSCFLGSPLQRDDGALLVIELLELVEQMHACHLVRGNLHPDSLVLRHW</sequence>
<dbReference type="Proteomes" id="UP001221898">
    <property type="component" value="Unassembled WGS sequence"/>
</dbReference>
<evidence type="ECO:0000313" key="2">
    <source>
        <dbReference type="Proteomes" id="UP001221898"/>
    </source>
</evidence>
<comment type="caution">
    <text evidence="1">The sequence shown here is derived from an EMBL/GenBank/DDBJ whole genome shotgun (WGS) entry which is preliminary data.</text>
</comment>
<keyword evidence="2" id="KW-1185">Reference proteome</keyword>
<dbReference type="AlphaFoldDB" id="A0AAD7SUG4"/>
<reference evidence="1" key="1">
    <citation type="journal article" date="2023" name="Science">
        <title>Genome structures resolve the early diversification of teleost fishes.</title>
        <authorList>
            <person name="Parey E."/>
            <person name="Louis A."/>
            <person name="Montfort J."/>
            <person name="Bouchez O."/>
            <person name="Roques C."/>
            <person name="Iampietro C."/>
            <person name="Lluch J."/>
            <person name="Castinel A."/>
            <person name="Donnadieu C."/>
            <person name="Desvignes T."/>
            <person name="Floi Bucao C."/>
            <person name="Jouanno E."/>
            <person name="Wen M."/>
            <person name="Mejri S."/>
            <person name="Dirks R."/>
            <person name="Jansen H."/>
            <person name="Henkel C."/>
            <person name="Chen W.J."/>
            <person name="Zahm M."/>
            <person name="Cabau C."/>
            <person name="Klopp C."/>
            <person name="Thompson A.W."/>
            <person name="Robinson-Rechavi M."/>
            <person name="Braasch I."/>
            <person name="Lecointre G."/>
            <person name="Bobe J."/>
            <person name="Postlethwait J.H."/>
            <person name="Berthelot C."/>
            <person name="Roest Crollius H."/>
            <person name="Guiguen Y."/>
        </authorList>
    </citation>
    <scope>NUCLEOTIDE SEQUENCE</scope>
    <source>
        <strain evidence="1">NC1722</strain>
    </source>
</reference>
<proteinExistence type="predicted"/>
<dbReference type="EMBL" id="JAINUG010000032">
    <property type="protein sequence ID" value="KAJ8409044.1"/>
    <property type="molecule type" value="Genomic_DNA"/>
</dbReference>
<gene>
    <name evidence="1" type="ORF">AAFF_G00240650</name>
</gene>
<evidence type="ECO:0000313" key="1">
    <source>
        <dbReference type="EMBL" id="KAJ8409044.1"/>
    </source>
</evidence>
<accession>A0AAD7SUG4</accession>